<sequence length="156" mass="17710">MRYSRAGSSGFTAERGARASGEQWLGIWRCGFEQSAAVLRTASRLGIAAAGNHGVAGIDAGRGQRRRDGRWWRSLVIEDWVTGICEVDEVWSGWLEVLRGRGGHRLWFCLVRLKKLPWFEVGFTAEAVWWINYAYCRFWRCTDRGMGVLVSALQIL</sequence>
<dbReference type="Proteomes" id="UP001457282">
    <property type="component" value="Unassembled WGS sequence"/>
</dbReference>
<protein>
    <submittedName>
        <fullName evidence="1">Uncharacterized protein</fullName>
    </submittedName>
</protein>
<comment type="caution">
    <text evidence="1">The sequence shown here is derived from an EMBL/GenBank/DDBJ whole genome shotgun (WGS) entry which is preliminary data.</text>
</comment>
<gene>
    <name evidence="1" type="ORF">M0R45_035687</name>
</gene>
<dbReference type="EMBL" id="JBEDUW010000007">
    <property type="protein sequence ID" value="KAK9911797.1"/>
    <property type="molecule type" value="Genomic_DNA"/>
</dbReference>
<evidence type="ECO:0000313" key="2">
    <source>
        <dbReference type="Proteomes" id="UP001457282"/>
    </source>
</evidence>
<name>A0AAW1VYB4_RUBAR</name>
<proteinExistence type="predicted"/>
<dbReference type="AlphaFoldDB" id="A0AAW1VYB4"/>
<accession>A0AAW1VYB4</accession>
<organism evidence="1 2">
    <name type="scientific">Rubus argutus</name>
    <name type="common">Southern blackberry</name>
    <dbReference type="NCBI Taxonomy" id="59490"/>
    <lineage>
        <taxon>Eukaryota</taxon>
        <taxon>Viridiplantae</taxon>
        <taxon>Streptophyta</taxon>
        <taxon>Embryophyta</taxon>
        <taxon>Tracheophyta</taxon>
        <taxon>Spermatophyta</taxon>
        <taxon>Magnoliopsida</taxon>
        <taxon>eudicotyledons</taxon>
        <taxon>Gunneridae</taxon>
        <taxon>Pentapetalae</taxon>
        <taxon>rosids</taxon>
        <taxon>fabids</taxon>
        <taxon>Rosales</taxon>
        <taxon>Rosaceae</taxon>
        <taxon>Rosoideae</taxon>
        <taxon>Rosoideae incertae sedis</taxon>
        <taxon>Rubus</taxon>
    </lineage>
</organism>
<keyword evidence="2" id="KW-1185">Reference proteome</keyword>
<reference evidence="1 2" key="1">
    <citation type="journal article" date="2023" name="G3 (Bethesda)">
        <title>A chromosome-length genome assembly and annotation of blackberry (Rubus argutus, cv. 'Hillquist').</title>
        <authorList>
            <person name="Bruna T."/>
            <person name="Aryal R."/>
            <person name="Dudchenko O."/>
            <person name="Sargent D.J."/>
            <person name="Mead D."/>
            <person name="Buti M."/>
            <person name="Cavallini A."/>
            <person name="Hytonen T."/>
            <person name="Andres J."/>
            <person name="Pham M."/>
            <person name="Weisz D."/>
            <person name="Mascagni F."/>
            <person name="Usai G."/>
            <person name="Natali L."/>
            <person name="Bassil N."/>
            <person name="Fernandez G.E."/>
            <person name="Lomsadze A."/>
            <person name="Armour M."/>
            <person name="Olukolu B."/>
            <person name="Poorten T."/>
            <person name="Britton C."/>
            <person name="Davik J."/>
            <person name="Ashrafi H."/>
            <person name="Aiden E.L."/>
            <person name="Borodovsky M."/>
            <person name="Worthington M."/>
        </authorList>
    </citation>
    <scope>NUCLEOTIDE SEQUENCE [LARGE SCALE GENOMIC DNA]</scope>
    <source>
        <strain evidence="1">PI 553951</strain>
    </source>
</reference>
<evidence type="ECO:0000313" key="1">
    <source>
        <dbReference type="EMBL" id="KAK9911797.1"/>
    </source>
</evidence>